<keyword evidence="3" id="KW-1185">Reference proteome</keyword>
<feature type="region of interest" description="Disordered" evidence="1">
    <location>
        <begin position="27"/>
        <end position="57"/>
    </location>
</feature>
<sequence length="632" mass="71362">MSTIDRRRLLQATAALAVTATLTDQATARPAAGAHPDRTPPGTLGEPQSLDGRPFPAYDYSRASRLPREMTGYWTRSFDVAGTTRTAKVYLSPQTPIRSYYTVIAVPDGVDTGEFLQRAHWAAIADRREEGLFVVEPGPDGWGDATQEAAYLEAAMAFFQNNRYFSIFGLHYLVGYGRGAAALEAWAVAHPLRVIGQVYVDSPGLDAAYLDSYAGREFGGATEGSYTPVEFPEGFDLIRYDETVLPTWYIRPDRHTIGASLSYWKRAGDTGRRSRQDRTLGTVYRQRRDSRRWMTSHAGPIAEVAVRQRPVSTHDIVGFLTRYTRYENFFAYGNQLFERADYTTMGVQVRTMMVEGFLREYLVYVPRSARRLWRDRAPVVFVWPGNSQTAKVFFDAAQWWKVADREGCILVVIGEQYSATSVSVSHRDSHTFYRQLRRLVVDEFGADPARFYSTGQSAGSAVTQNFAIAYPEYFAAVASTSFTTAPDAAGTVGIDGVQVPASGRPIPNYQIYGYGDLGFLAGDLWDGTQNSLDSWARYHLRTNGLTLADVDSVAGVRHGWRDRFQTWTWHDDDVPVLRLSRNLYRSHNTMPEESPLLWDFLKHYSSEIDRDGNVVRYYSRSAFRRPRDSRRL</sequence>
<evidence type="ECO:0000256" key="1">
    <source>
        <dbReference type="SAM" id="MobiDB-lite"/>
    </source>
</evidence>
<dbReference type="Proteomes" id="UP000245697">
    <property type="component" value="Unassembled WGS sequence"/>
</dbReference>
<accession>A0A316F4G1</accession>
<name>A0A316F4G1_9ACTN</name>
<organism evidence="2 3">
    <name type="scientific">Actinoplanes xinjiangensis</name>
    <dbReference type="NCBI Taxonomy" id="512350"/>
    <lineage>
        <taxon>Bacteria</taxon>
        <taxon>Bacillati</taxon>
        <taxon>Actinomycetota</taxon>
        <taxon>Actinomycetes</taxon>
        <taxon>Micromonosporales</taxon>
        <taxon>Micromonosporaceae</taxon>
        <taxon>Actinoplanes</taxon>
    </lineage>
</organism>
<evidence type="ECO:0000313" key="2">
    <source>
        <dbReference type="EMBL" id="PWK40496.1"/>
    </source>
</evidence>
<dbReference type="InterPro" id="IPR029058">
    <property type="entry name" value="AB_hydrolase_fold"/>
</dbReference>
<dbReference type="OrthoDB" id="9764953at2"/>
<dbReference type="Gene3D" id="3.40.50.1820">
    <property type="entry name" value="alpha/beta hydrolase"/>
    <property type="match status" value="1"/>
</dbReference>
<comment type="caution">
    <text evidence="2">The sequence shown here is derived from an EMBL/GenBank/DDBJ whole genome shotgun (WGS) entry which is preliminary data.</text>
</comment>
<protein>
    <submittedName>
        <fullName evidence="2">Poly(3-hydroxybutyrate) depolymerase</fullName>
    </submittedName>
</protein>
<dbReference type="SUPFAM" id="SSF53474">
    <property type="entry name" value="alpha/beta-Hydrolases"/>
    <property type="match status" value="1"/>
</dbReference>
<dbReference type="RefSeq" id="WP_109599825.1">
    <property type="nucleotide sequence ID" value="NZ_BONA01000072.1"/>
</dbReference>
<proteinExistence type="predicted"/>
<dbReference type="AlphaFoldDB" id="A0A316F4G1"/>
<dbReference type="PROSITE" id="PS51318">
    <property type="entry name" value="TAT"/>
    <property type="match status" value="1"/>
</dbReference>
<reference evidence="2 3" key="1">
    <citation type="submission" date="2018-05" db="EMBL/GenBank/DDBJ databases">
        <title>Genomic Encyclopedia of Archaeal and Bacterial Type Strains, Phase II (KMG-II): from individual species to whole genera.</title>
        <authorList>
            <person name="Goeker M."/>
        </authorList>
    </citation>
    <scope>NUCLEOTIDE SEQUENCE [LARGE SCALE GENOMIC DNA]</scope>
    <source>
        <strain evidence="2 3">DSM 45184</strain>
    </source>
</reference>
<gene>
    <name evidence="2" type="ORF">BC793_119104</name>
</gene>
<evidence type="ECO:0000313" key="3">
    <source>
        <dbReference type="Proteomes" id="UP000245697"/>
    </source>
</evidence>
<dbReference type="InterPro" id="IPR006311">
    <property type="entry name" value="TAT_signal"/>
</dbReference>
<dbReference type="EMBL" id="QGGR01000019">
    <property type="protein sequence ID" value="PWK40496.1"/>
    <property type="molecule type" value="Genomic_DNA"/>
</dbReference>